<dbReference type="RefSeq" id="WP_125478027.1">
    <property type="nucleotide sequence ID" value="NZ_RSFW01000001.1"/>
</dbReference>
<reference evidence="2" key="1">
    <citation type="submission" date="2018-12" db="EMBL/GenBank/DDBJ databases">
        <title>Bacillus chawlae sp. nov., Bacillus glennii sp. nov., and Bacillus saganii sp. nov. Isolated from the Vehicle Assembly Building at Kennedy Space Center where the Viking Spacecraft were Assembled.</title>
        <authorList>
            <person name="Seuylemezian A."/>
            <person name="Vaishampayan P."/>
        </authorList>
    </citation>
    <scope>NUCLEOTIDE SEQUENCE [LARGE SCALE GENOMIC DNA]</scope>
    <source>
        <strain evidence="2">DSM 13966</strain>
    </source>
</reference>
<protein>
    <submittedName>
        <fullName evidence="1">Uncharacterized protein</fullName>
    </submittedName>
</protein>
<evidence type="ECO:0000313" key="1">
    <source>
        <dbReference type="EMBL" id="RSD29594.1"/>
    </source>
</evidence>
<comment type="caution">
    <text evidence="1">The sequence shown here is derived from an EMBL/GenBank/DDBJ whole genome shotgun (WGS) entry which is preliminary data.</text>
</comment>
<evidence type="ECO:0000313" key="2">
    <source>
        <dbReference type="Proteomes" id="UP000279911"/>
    </source>
</evidence>
<dbReference type="EMBL" id="RSFW01000001">
    <property type="protein sequence ID" value="RSD29594.1"/>
    <property type="molecule type" value="Genomic_DNA"/>
</dbReference>
<dbReference type="Proteomes" id="UP000279911">
    <property type="component" value="Unassembled WGS sequence"/>
</dbReference>
<name>A0A427TYR5_9BACI</name>
<dbReference type="OrthoDB" id="573695at2"/>
<accession>A0A427TYR5</accession>
<sequence>MLNQNANETLPTTLWRERMEEGDDLFTEEALVASEKALQLFVAGLKSLGNPTNEEIMEKVEEIVLEFNRLNEEYDDFIETMEREELWEFIDEKAREAGLKADGDITEEWREW</sequence>
<proteinExistence type="predicted"/>
<organism evidence="1 2">
    <name type="scientific">Mesobacillus subterraneus</name>
    <dbReference type="NCBI Taxonomy" id="285983"/>
    <lineage>
        <taxon>Bacteria</taxon>
        <taxon>Bacillati</taxon>
        <taxon>Bacillota</taxon>
        <taxon>Bacilli</taxon>
        <taxon>Bacillales</taxon>
        <taxon>Bacillaceae</taxon>
        <taxon>Mesobacillus</taxon>
    </lineage>
</organism>
<gene>
    <name evidence="1" type="ORF">EJA10_00345</name>
</gene>
<dbReference type="AlphaFoldDB" id="A0A427TYR5"/>